<dbReference type="SUPFAM" id="SSF89550">
    <property type="entry name" value="PHP domain-like"/>
    <property type="match status" value="1"/>
</dbReference>
<dbReference type="InterPro" id="IPR016195">
    <property type="entry name" value="Pol/histidinol_Pase-like"/>
</dbReference>
<organism evidence="1">
    <name type="scientific">Vibrio chaetopteri</name>
    <dbReference type="NCBI Taxonomy" id="3016528"/>
    <lineage>
        <taxon>Bacteria</taxon>
        <taxon>Pseudomonadati</taxon>
        <taxon>Pseudomonadota</taxon>
        <taxon>Gammaproteobacteria</taxon>
        <taxon>Vibrionales</taxon>
        <taxon>Vibrionaceae</taxon>
        <taxon>Vibrio</taxon>
    </lineage>
</organism>
<protein>
    <submittedName>
        <fullName evidence="1">DUF3604 domain-containing protein</fullName>
    </submittedName>
</protein>
<reference evidence="1" key="1">
    <citation type="submission" date="2023-01" db="EMBL/GenBank/DDBJ databases">
        <title>Vibrio sp. CB1-14 genome sequencing.</title>
        <authorList>
            <person name="Otstavnykh N."/>
            <person name="Isaeva M."/>
            <person name="Meleshko D."/>
        </authorList>
    </citation>
    <scope>NUCLEOTIDE SEQUENCE</scope>
    <source>
        <strain evidence="1">CB1-14</strain>
    </source>
</reference>
<dbReference type="KEGG" id="vck:PG915_17495"/>
<dbReference type="InterPro" id="IPR022028">
    <property type="entry name" value="DUF3604"/>
</dbReference>
<dbReference type="Gene3D" id="3.20.20.140">
    <property type="entry name" value="Metal-dependent hydrolases"/>
    <property type="match status" value="1"/>
</dbReference>
<accession>A0AAU8BRM3</accession>
<evidence type="ECO:0000313" key="1">
    <source>
        <dbReference type="EMBL" id="XCD18561.1"/>
    </source>
</evidence>
<name>A0AAU8BRM3_9VIBR</name>
<dbReference type="Pfam" id="PF12228">
    <property type="entry name" value="DUF3604"/>
    <property type="match status" value="1"/>
</dbReference>
<dbReference type="RefSeq" id="WP_353499705.1">
    <property type="nucleotide sequence ID" value="NZ_CP115921.1"/>
</dbReference>
<dbReference type="EMBL" id="CP115921">
    <property type="protein sequence ID" value="XCD18561.1"/>
    <property type="molecule type" value="Genomic_DNA"/>
</dbReference>
<dbReference type="AlphaFoldDB" id="A0AAU8BRM3"/>
<gene>
    <name evidence="1" type="ORF">PG915_17495</name>
</gene>
<proteinExistence type="predicted"/>
<sequence length="630" mass="72091">MNVYTYLDDVAVFRVTQQAEIEVNGEYEWRLEVEPKCTLPSGTKFVITVQPYQHQLSEEYLQCYDYWKPSYIYALADEESLEIDVAIKKVDTNFSHINRWKDSSRQAHITLIDEFQTGQSFHVQFGGVDRLFLKGDAAPTRVGIRAFNEDVCRIEKTFDITLGGHDVTRRLPVFPEITLKPGAATELSLVAPTLVEQDKPFKLTMLAMDRFENPVKDYQCDPLTVVFTNLDSGERLQFQNVPYGDVEARLPTGRYLATAENTELHIAPAAIKVEETVEQKIYWGDTHTHSNLTANIRDNDCGAYPRNAYTYAKDVARLDFVALSEQTFTFNEDRSLNIDKATWQEIGEQCDKFNQEGAFVTFCGFELHGRRGDTVVLFKNSLLEEKYPDREVSIIHDIWDIYKGREFITIPHLHRFCNGRNPKHVDNQDAKFEKGFDLANWEPSSNDETMIEVYSAQWGRFEYAKNPMVHKARNNVKDNTVVDFLNRGKKFGFVSNSDGHDGNPGYGGITGVIADSQTRADIFDAMKARRTIATTHPRMFLDLQLDSVKIGNDASESDSYQLHIEAITPNPMTKVELVVNGEVFEKWSVGGHKFDITLNEFSLEEGATYVYLRVFQKDRNIGWTSPIWIK</sequence>